<evidence type="ECO:0008006" key="3">
    <source>
        <dbReference type="Google" id="ProtNLM"/>
    </source>
</evidence>
<dbReference type="RefSeq" id="WP_209946974.1">
    <property type="nucleotide sequence ID" value="NZ_JAGGJU010000010.1"/>
</dbReference>
<keyword evidence="2" id="KW-1185">Reference proteome</keyword>
<protein>
    <recommendedName>
        <fullName evidence="3">Major capsid protein</fullName>
    </recommendedName>
</protein>
<dbReference type="InterPro" id="IPR005564">
    <property type="entry name" value="Major_capsid_GpE"/>
</dbReference>
<gene>
    <name evidence="1" type="ORF">J2Z17_003580</name>
</gene>
<dbReference type="Pfam" id="PF03864">
    <property type="entry name" value="Phage_cap_E"/>
    <property type="match status" value="1"/>
</dbReference>
<name>A0ABS4E2F0_9HYPH</name>
<evidence type="ECO:0000313" key="2">
    <source>
        <dbReference type="Proteomes" id="UP000759443"/>
    </source>
</evidence>
<comment type="caution">
    <text evidence="1">The sequence shown here is derived from an EMBL/GenBank/DDBJ whole genome shotgun (WGS) entry which is preliminary data.</text>
</comment>
<organism evidence="1 2">
    <name type="scientific">Rhizobium halophytocola</name>
    <dbReference type="NCBI Taxonomy" id="735519"/>
    <lineage>
        <taxon>Bacteria</taxon>
        <taxon>Pseudomonadati</taxon>
        <taxon>Pseudomonadota</taxon>
        <taxon>Alphaproteobacteria</taxon>
        <taxon>Hyphomicrobiales</taxon>
        <taxon>Rhizobiaceae</taxon>
        <taxon>Rhizobium/Agrobacterium group</taxon>
        <taxon>Rhizobium</taxon>
    </lineage>
</organism>
<reference evidence="1 2" key="1">
    <citation type="submission" date="2021-03" db="EMBL/GenBank/DDBJ databases">
        <title>Genomic Encyclopedia of Type Strains, Phase IV (KMG-IV): sequencing the most valuable type-strain genomes for metagenomic binning, comparative biology and taxonomic classification.</title>
        <authorList>
            <person name="Goeker M."/>
        </authorList>
    </citation>
    <scope>NUCLEOTIDE SEQUENCE [LARGE SCALE GENOMIC DNA]</scope>
    <source>
        <strain evidence="1 2">DSM 21600</strain>
    </source>
</reference>
<evidence type="ECO:0000313" key="1">
    <source>
        <dbReference type="EMBL" id="MBP1852125.1"/>
    </source>
</evidence>
<proteinExistence type="predicted"/>
<sequence>MALVADIFNQNAWGAIEVQEDIVERVEFKPQLLGSLGLFQPIYSRSRTIGIADMNGVLTLIPTSANGAPPEELIPRGARLRTMDAVRLAKGSTIFAIELAGVLALPFDQQTAEVADEVTSRTGQIKDDMELTWEHMRFGAVQGKVLDADGATVLIDWFDFWGIAPPAEIDFELDDPATDVRKKCRDLKRAMQKAAKGAWTPSTKVGSLVGDTFFDMLVNHDQIKETKIGTDRAPTLENIEGYSSIEIEGIVFINYQGTDDGATIAIGSDKARFFPIGARGAFQVGWAPASEFKPYLNKRGQEFYGLVLEDKSGRDEWDRVELYSYPLFICTRPEMLMSAKAK</sequence>
<dbReference type="EMBL" id="JAGGJU010000010">
    <property type="protein sequence ID" value="MBP1852125.1"/>
    <property type="molecule type" value="Genomic_DNA"/>
</dbReference>
<dbReference type="Proteomes" id="UP000759443">
    <property type="component" value="Unassembled WGS sequence"/>
</dbReference>
<accession>A0ABS4E2F0</accession>